<name>A0AAV9JNR9_9PEZI</name>
<dbReference type="PANTHER" id="PTHR42808">
    <property type="entry name" value="HYDROXYSTEROID DEHYDROGENASE-LIKE PROTEIN 2"/>
    <property type="match status" value="1"/>
</dbReference>
<comment type="caution">
    <text evidence="3">The sequence shown here is derived from an EMBL/GenBank/DDBJ whole genome shotgun (WGS) entry which is preliminary data.</text>
</comment>
<evidence type="ECO:0000313" key="4">
    <source>
        <dbReference type="Proteomes" id="UP001324427"/>
    </source>
</evidence>
<dbReference type="PRINTS" id="PR00081">
    <property type="entry name" value="GDHRDH"/>
</dbReference>
<feature type="region of interest" description="Disordered" evidence="2">
    <location>
        <begin position="292"/>
        <end position="311"/>
    </location>
</feature>
<keyword evidence="4" id="KW-1185">Reference proteome</keyword>
<evidence type="ECO:0000256" key="1">
    <source>
        <dbReference type="ARBA" id="ARBA00022857"/>
    </source>
</evidence>
<dbReference type="InterPro" id="IPR036291">
    <property type="entry name" value="NAD(P)-bd_dom_sf"/>
</dbReference>
<dbReference type="SUPFAM" id="SSF51735">
    <property type="entry name" value="NAD(P)-binding Rossmann-fold domains"/>
    <property type="match status" value="1"/>
</dbReference>
<dbReference type="PROSITE" id="PS00061">
    <property type="entry name" value="ADH_SHORT"/>
    <property type="match status" value="1"/>
</dbReference>
<keyword evidence="1" id="KW-0521">NADP</keyword>
<evidence type="ECO:0008006" key="5">
    <source>
        <dbReference type="Google" id="ProtNLM"/>
    </source>
</evidence>
<reference evidence="3 4" key="1">
    <citation type="submission" date="2021-11" db="EMBL/GenBank/DDBJ databases">
        <title>Black yeast isolated from Biological Soil Crust.</title>
        <authorList>
            <person name="Kurbessoian T."/>
        </authorList>
    </citation>
    <scope>NUCLEOTIDE SEQUENCE [LARGE SCALE GENOMIC DNA]</scope>
    <source>
        <strain evidence="3 4">CCFEE 5522</strain>
    </source>
</reference>
<dbReference type="Pfam" id="PF00106">
    <property type="entry name" value="adh_short"/>
    <property type="match status" value="2"/>
</dbReference>
<dbReference type="InterPro" id="IPR051935">
    <property type="entry name" value="HSDL2"/>
</dbReference>
<dbReference type="EMBL" id="JAVFHQ010000012">
    <property type="protein sequence ID" value="KAK4547045.1"/>
    <property type="molecule type" value="Genomic_DNA"/>
</dbReference>
<dbReference type="Gene3D" id="3.40.50.720">
    <property type="entry name" value="NAD(P)-binding Rossmann-like Domain"/>
    <property type="match status" value="1"/>
</dbReference>
<accession>A0AAV9JNR9</accession>
<sequence length="311" mass="33745">MASAKQVAVVVGASRGIGRQIAIDLARDGYAVVVAAKTTSDATQCVPFPPDPNSPQSTINTVAREITEAGGDALALQVDVRDFENIQDMVEQTVQKYARLDVLVYNSGAIWWASVEKTPMKRFQLMQRVNPEGLYGCVQACLPHLYRHGEKGSGRIVVISPPIYSRFLRGKTAYAMGKVAMSALTMGLAMDFEREGRSELAITSLWPAAAIDSAATQNPQTDRSRLRKPTIFSDAVLAILKAPAKDVNGACLLDEDFLQSHEGVSDFSKYALVPGSMPRRIMPAKLPDLSVKEQADEGARMDSTSLRATKL</sequence>
<protein>
    <recommendedName>
        <fullName evidence="5">Short chain dehydrogenase</fullName>
    </recommendedName>
</protein>
<feature type="compositionally biased region" description="Polar residues" evidence="2">
    <location>
        <begin position="302"/>
        <end position="311"/>
    </location>
</feature>
<evidence type="ECO:0000256" key="2">
    <source>
        <dbReference type="SAM" id="MobiDB-lite"/>
    </source>
</evidence>
<dbReference type="AlphaFoldDB" id="A0AAV9JNR9"/>
<dbReference type="InterPro" id="IPR020904">
    <property type="entry name" value="Sc_DH/Rdtase_CS"/>
</dbReference>
<dbReference type="PANTHER" id="PTHR42808:SF4">
    <property type="entry name" value="SHORT CHAIN DEHYDROGENASE"/>
    <property type="match status" value="1"/>
</dbReference>
<proteinExistence type="predicted"/>
<dbReference type="Proteomes" id="UP001324427">
    <property type="component" value="Unassembled WGS sequence"/>
</dbReference>
<organism evidence="3 4">
    <name type="scientific">Oleoguttula mirabilis</name>
    <dbReference type="NCBI Taxonomy" id="1507867"/>
    <lineage>
        <taxon>Eukaryota</taxon>
        <taxon>Fungi</taxon>
        <taxon>Dikarya</taxon>
        <taxon>Ascomycota</taxon>
        <taxon>Pezizomycotina</taxon>
        <taxon>Dothideomycetes</taxon>
        <taxon>Dothideomycetidae</taxon>
        <taxon>Mycosphaerellales</taxon>
        <taxon>Teratosphaeriaceae</taxon>
        <taxon>Oleoguttula</taxon>
    </lineage>
</organism>
<gene>
    <name evidence="3" type="ORF">LTR36_001266</name>
</gene>
<evidence type="ECO:0000313" key="3">
    <source>
        <dbReference type="EMBL" id="KAK4547045.1"/>
    </source>
</evidence>
<dbReference type="InterPro" id="IPR002347">
    <property type="entry name" value="SDR_fam"/>
</dbReference>